<feature type="non-terminal residue" evidence="1">
    <location>
        <position position="1"/>
    </location>
</feature>
<dbReference type="GO" id="GO:0047429">
    <property type="term" value="F:nucleoside triphosphate diphosphatase activity"/>
    <property type="evidence" value="ECO:0007669"/>
    <property type="project" value="InterPro"/>
</dbReference>
<dbReference type="EMBL" id="OB669043">
    <property type="protein sequence ID" value="CAD7234544.1"/>
    <property type="molecule type" value="Genomic_DNA"/>
</dbReference>
<organism evidence="1">
    <name type="scientific">Cyprideis torosa</name>
    <dbReference type="NCBI Taxonomy" id="163714"/>
    <lineage>
        <taxon>Eukaryota</taxon>
        <taxon>Metazoa</taxon>
        <taxon>Ecdysozoa</taxon>
        <taxon>Arthropoda</taxon>
        <taxon>Crustacea</taxon>
        <taxon>Oligostraca</taxon>
        <taxon>Ostracoda</taxon>
        <taxon>Podocopa</taxon>
        <taxon>Podocopida</taxon>
        <taxon>Cytherocopina</taxon>
        <taxon>Cytheroidea</taxon>
        <taxon>Cytherideidae</taxon>
        <taxon>Cyprideis</taxon>
    </lineage>
</organism>
<dbReference type="Pfam" id="PF01725">
    <property type="entry name" value="Ham1p_like"/>
    <property type="match status" value="1"/>
</dbReference>
<dbReference type="InterPro" id="IPR029001">
    <property type="entry name" value="ITPase-like_fam"/>
</dbReference>
<dbReference type="Gene3D" id="3.90.950.10">
    <property type="match status" value="1"/>
</dbReference>
<name>A0A7R8WSP6_9CRUS</name>
<dbReference type="GO" id="GO:0009143">
    <property type="term" value="P:nucleoside triphosphate catabolic process"/>
    <property type="evidence" value="ECO:0007669"/>
    <property type="project" value="InterPro"/>
</dbReference>
<dbReference type="AlphaFoldDB" id="A0A7R8WSP6"/>
<protein>
    <submittedName>
        <fullName evidence="1">Uncharacterized protein</fullName>
    </submittedName>
</protein>
<reference evidence="1" key="1">
    <citation type="submission" date="2020-11" db="EMBL/GenBank/DDBJ databases">
        <authorList>
            <person name="Tran Van P."/>
        </authorList>
    </citation>
    <scope>NUCLEOTIDE SEQUENCE</scope>
</reference>
<sequence>MLAGIVQDDLMARIGPEAYEKALESDGVRPMDFTGRKSIVLSNLRDIGFDQPIEENGKDFDANAYIKAKAVFDFCKRGVFSDDSGLVVDALGGAPGIYSA</sequence>
<dbReference type="InterPro" id="IPR002637">
    <property type="entry name" value="RdgB/HAM1"/>
</dbReference>
<evidence type="ECO:0000313" key="1">
    <source>
        <dbReference type="EMBL" id="CAD7234544.1"/>
    </source>
</evidence>
<proteinExistence type="predicted"/>
<accession>A0A7R8WSP6</accession>
<gene>
    <name evidence="1" type="ORF">CTOB1V02_LOCUS12360</name>
</gene>
<dbReference type="SUPFAM" id="SSF52972">
    <property type="entry name" value="ITPase-like"/>
    <property type="match status" value="1"/>
</dbReference>
<dbReference type="OrthoDB" id="6288734at2759"/>